<keyword evidence="2" id="KW-1185">Reference proteome</keyword>
<dbReference type="InterPro" id="IPR035093">
    <property type="entry name" value="RelE/ParE_toxin_dom_sf"/>
</dbReference>
<accession>A0ABS2UAI4</accession>
<evidence type="ECO:0000313" key="1">
    <source>
        <dbReference type="EMBL" id="MBM9576242.1"/>
    </source>
</evidence>
<dbReference type="PANTHER" id="PTHR40266:SF2">
    <property type="entry name" value="TOXIN HIGB-1"/>
    <property type="match status" value="1"/>
</dbReference>
<dbReference type="Gene3D" id="3.30.2310.20">
    <property type="entry name" value="RelE-like"/>
    <property type="match status" value="1"/>
</dbReference>
<comment type="caution">
    <text evidence="1">The sequence shown here is derived from an EMBL/GenBank/DDBJ whole genome shotgun (WGS) entry which is preliminary data.</text>
</comment>
<dbReference type="SUPFAM" id="SSF143011">
    <property type="entry name" value="RelE-like"/>
    <property type="match status" value="1"/>
</dbReference>
<dbReference type="Proteomes" id="UP000724686">
    <property type="component" value="Unassembled WGS sequence"/>
</dbReference>
<proteinExistence type="predicted"/>
<sequence length="92" mass="10782">MIISFKHKGLEQYFETGNKKGIQLDHSTKLGRILDRLDASINAKDMDLPSFKLHPLKGKAKDRWSVWVNGNWRVTFEFESENAILVDYEDYH</sequence>
<dbReference type="EMBL" id="JAFFPU010000014">
    <property type="protein sequence ID" value="MBM9576242.1"/>
    <property type="molecule type" value="Genomic_DNA"/>
</dbReference>
<dbReference type="Pfam" id="PF05015">
    <property type="entry name" value="HigB-like_toxin"/>
    <property type="match status" value="1"/>
</dbReference>
<evidence type="ECO:0000313" key="2">
    <source>
        <dbReference type="Proteomes" id="UP000724686"/>
    </source>
</evidence>
<gene>
    <name evidence="1" type="ORF">JWG45_03655</name>
</gene>
<name>A0ABS2UAI4_9LEPT</name>
<reference evidence="1 2" key="1">
    <citation type="submission" date="2021-02" db="EMBL/GenBank/DDBJ databases">
        <title>Leptospira ainlahdjerensis sp. nov., Leptospira ainazelensis sp. nov., Leptospira abararensis sp. nov. and Leptospira chreensis sp. nov., four new species isolated from water sources in Algeria.</title>
        <authorList>
            <person name="Amara Korba A."/>
            <person name="Kainiu M."/>
            <person name="Vincent A.T."/>
            <person name="Mariet J.-F."/>
            <person name="Veyrier F.J."/>
            <person name="Goarant C."/>
            <person name="Picardeau M."/>
        </authorList>
    </citation>
    <scope>NUCLEOTIDE SEQUENCE [LARGE SCALE GENOMIC DNA]</scope>
    <source>
        <strain evidence="1 2">201903070</strain>
    </source>
</reference>
<protein>
    <submittedName>
        <fullName evidence="1">Type II toxin-antitoxin system RelE/ParE family toxin</fullName>
    </submittedName>
</protein>
<dbReference type="RefSeq" id="WP_205278430.1">
    <property type="nucleotide sequence ID" value="NZ_JAFFPU010000014.1"/>
</dbReference>
<organism evidence="1 2">
    <name type="scientific">Leptospira ainlahdjerensis</name>
    <dbReference type="NCBI Taxonomy" id="2810033"/>
    <lineage>
        <taxon>Bacteria</taxon>
        <taxon>Pseudomonadati</taxon>
        <taxon>Spirochaetota</taxon>
        <taxon>Spirochaetia</taxon>
        <taxon>Leptospirales</taxon>
        <taxon>Leptospiraceae</taxon>
        <taxon>Leptospira</taxon>
    </lineage>
</organism>
<dbReference type="InterPro" id="IPR007711">
    <property type="entry name" value="HigB-1"/>
</dbReference>
<dbReference type="PANTHER" id="PTHR40266">
    <property type="entry name" value="TOXIN HIGB-1"/>
    <property type="match status" value="1"/>
</dbReference>